<accession>A0ABY6LV70</accession>
<sequence>MRAFTVRAYWICNSEGISLLGGYGRRDSLWNNGDSLRDVDQTTDQVTANKPQRSQPATKDQRADGLLISLLFISVLLKCLNKVSLKETFTLSFLLFCDLTKILTTANKRIITANFLYRFSHRCFLKHSPDFSPQNDFPGWASDKARSSGLNDGVLSSTPIPIENIERNNREVIEETYSELLMIQGKIRDFMLTSDVSEEELEHDDEGKELMKAWQRSPLHDVKIDANDSIQTRVDLIMEFLQKEAVAEQDRTLEGFKFGLKSLKQDRNMGRQSHPAKIPTASGIFAGRAQNYIFLQNGVSFPGLGASSLILLQTLKIKVEGVTSAKVVRALLGTGSQRFYILYKTAQNLELSPIGQESLKHVVFGGHTSESVHQEYRVNLGNASGNFKIVAKLLDQQNLGCDVLGSIFMMKSCVLSNGLTASQTGFGWTSMGECQPSSDVSLAHHVTTTTISESSITNLWNLDVFDIMDPIGVKQRDQRDALARRHFLKTVQHSVSGRYVVSLPWTVEKARIADNREDYDDIFRGWLADGIIEKVPAEQDDAEAFYMPHRPVVKLSSGTTPIRPVFNASSKTLRKRFLQIEVNERDRDYLRFLWYSRNGENTEVFRHRRVVFGVNCSPFILGAVIEYRLSNVRPEHKSLAQRLQKYFYVYNLFTSVKSFEELQDLRLTATSIMENARMEHSLDVASYTYPFERAEMSKVLGICWGKREDCLSCEIPVTIPLKITKRSTLSCLAEIYAPIGFLSPILIKPKILLQKAWTLKLAWNDELDRHYKDELSLWFDDLQLHKGMAIPRNFNPLMVFQKDWPIHTFVDVSSEAYAAVVFLRKRDAHKVEVHMMADKSRVAPIERSTIPRLELLACVVGARLNKMISEVLELKNVTNILWSDAKTALVWIKRDDQWEICRLSDPGDWRYVPSECNPADLPFSLSQLIKGSDEWKTHDLCQGLYELSCDTITFHVSTRTDRCQVSRVGLNQTTQKLRYLNKLREEFKSRFRKIYLSLLVQRNGRIYNKKKNIQAGDVVLIGIDNKKHNFWPLAVIEKVLFGRDGVNRLVKVRISVGTLLIPIQRIYPLEISSTAVSSRLLNDKKKTANIQTRSGKTRKTVWGEMWNNGDPLREVGQPATKDQRAAWRKEIIQERVVAK</sequence>
<evidence type="ECO:0000259" key="1">
    <source>
        <dbReference type="Pfam" id="PF18701"/>
    </source>
</evidence>
<name>A0ABY6LV70_9ARAC</name>
<dbReference type="Pfam" id="PF18701">
    <property type="entry name" value="DUF5641"/>
    <property type="match status" value="1"/>
</dbReference>
<dbReference type="SUPFAM" id="SSF56672">
    <property type="entry name" value="DNA/RNA polymerases"/>
    <property type="match status" value="1"/>
</dbReference>
<dbReference type="Proteomes" id="UP001235939">
    <property type="component" value="Chromosome X"/>
</dbReference>
<dbReference type="EMBL" id="CP092886">
    <property type="protein sequence ID" value="UYV85038.1"/>
    <property type="molecule type" value="Genomic_DNA"/>
</dbReference>
<keyword evidence="3" id="KW-1185">Reference proteome</keyword>
<dbReference type="Pfam" id="PF05380">
    <property type="entry name" value="Peptidase_A17"/>
    <property type="match status" value="1"/>
</dbReference>
<feature type="domain" description="DUF5641" evidence="1">
    <location>
        <begin position="977"/>
        <end position="1069"/>
    </location>
</feature>
<proteinExistence type="predicted"/>
<dbReference type="InterPro" id="IPR043502">
    <property type="entry name" value="DNA/RNA_pol_sf"/>
</dbReference>
<protein>
    <recommendedName>
        <fullName evidence="1">DUF5641 domain-containing protein</fullName>
    </recommendedName>
</protein>
<gene>
    <name evidence="2" type="ORF">LAZ67_X004357</name>
</gene>
<dbReference type="InterPro" id="IPR008042">
    <property type="entry name" value="Retrotrans_Pao"/>
</dbReference>
<dbReference type="InterPro" id="IPR040676">
    <property type="entry name" value="DUF5641"/>
</dbReference>
<evidence type="ECO:0000313" key="2">
    <source>
        <dbReference type="EMBL" id="UYV85038.1"/>
    </source>
</evidence>
<dbReference type="PANTHER" id="PTHR47331">
    <property type="entry name" value="PHD-TYPE DOMAIN-CONTAINING PROTEIN"/>
    <property type="match status" value="1"/>
</dbReference>
<reference evidence="2 3" key="1">
    <citation type="submission" date="2022-03" db="EMBL/GenBank/DDBJ databases">
        <title>A chromosomal length assembly of Cordylochernes scorpioides.</title>
        <authorList>
            <person name="Zeh D."/>
            <person name="Zeh J."/>
        </authorList>
    </citation>
    <scope>NUCLEOTIDE SEQUENCE [LARGE SCALE GENOMIC DNA]</scope>
    <source>
        <strain evidence="2">IN4F17</strain>
        <tissue evidence="2">Whole Body</tissue>
    </source>
</reference>
<organism evidence="2 3">
    <name type="scientific">Cordylochernes scorpioides</name>
    <dbReference type="NCBI Taxonomy" id="51811"/>
    <lineage>
        <taxon>Eukaryota</taxon>
        <taxon>Metazoa</taxon>
        <taxon>Ecdysozoa</taxon>
        <taxon>Arthropoda</taxon>
        <taxon>Chelicerata</taxon>
        <taxon>Arachnida</taxon>
        <taxon>Pseudoscorpiones</taxon>
        <taxon>Cheliferoidea</taxon>
        <taxon>Chernetidae</taxon>
        <taxon>Cordylochernes</taxon>
    </lineage>
</organism>
<evidence type="ECO:0000313" key="3">
    <source>
        <dbReference type="Proteomes" id="UP001235939"/>
    </source>
</evidence>